<name>A0A7Z0EMZ6_9ACTN</name>
<organism evidence="1 2">
    <name type="scientific">Nocardiopsis aegyptia</name>
    <dbReference type="NCBI Taxonomy" id="220378"/>
    <lineage>
        <taxon>Bacteria</taxon>
        <taxon>Bacillati</taxon>
        <taxon>Actinomycetota</taxon>
        <taxon>Actinomycetes</taxon>
        <taxon>Streptosporangiales</taxon>
        <taxon>Nocardiopsidaceae</taxon>
        <taxon>Nocardiopsis</taxon>
    </lineage>
</organism>
<evidence type="ECO:0000313" key="1">
    <source>
        <dbReference type="EMBL" id="NYJ34887.1"/>
    </source>
</evidence>
<proteinExistence type="predicted"/>
<protein>
    <submittedName>
        <fullName evidence="1">Uncharacterized protein</fullName>
    </submittedName>
</protein>
<comment type="caution">
    <text evidence="1">The sequence shown here is derived from an EMBL/GenBank/DDBJ whole genome shotgun (WGS) entry which is preliminary data.</text>
</comment>
<sequence>MPEDWDRIDALIFSEHLIQALRAIRDQCGPIPLPDAIDVLNERFVHLRDTRPDEFTVSLDGYGDGFYS</sequence>
<accession>A0A7Z0EMZ6</accession>
<dbReference type="EMBL" id="JACCFS010000001">
    <property type="protein sequence ID" value="NYJ34887.1"/>
    <property type="molecule type" value="Genomic_DNA"/>
</dbReference>
<reference evidence="1 2" key="1">
    <citation type="submission" date="2020-07" db="EMBL/GenBank/DDBJ databases">
        <title>Sequencing the genomes of 1000 actinobacteria strains.</title>
        <authorList>
            <person name="Klenk H.-P."/>
        </authorList>
    </citation>
    <scope>NUCLEOTIDE SEQUENCE [LARGE SCALE GENOMIC DNA]</scope>
    <source>
        <strain evidence="1 2">DSM 44442</strain>
    </source>
</reference>
<dbReference type="RefSeq" id="WP_179829723.1">
    <property type="nucleotide sequence ID" value="NZ_JACCFS010000001.1"/>
</dbReference>
<evidence type="ECO:0000313" key="2">
    <source>
        <dbReference type="Proteomes" id="UP000572051"/>
    </source>
</evidence>
<dbReference type="AlphaFoldDB" id="A0A7Z0EMZ6"/>
<keyword evidence="2" id="KW-1185">Reference proteome</keyword>
<dbReference type="Proteomes" id="UP000572051">
    <property type="component" value="Unassembled WGS sequence"/>
</dbReference>
<gene>
    <name evidence="1" type="ORF">HNR10_002768</name>
</gene>